<evidence type="ECO:0000313" key="4">
    <source>
        <dbReference type="Proteomes" id="UP000034235"/>
    </source>
</evidence>
<keyword evidence="2" id="KW-0812">Transmembrane</keyword>
<protein>
    <submittedName>
        <fullName evidence="3">Uncharacterized protein</fullName>
    </submittedName>
</protein>
<dbReference type="Proteomes" id="UP000034235">
    <property type="component" value="Unassembled WGS sequence"/>
</dbReference>
<evidence type="ECO:0000256" key="2">
    <source>
        <dbReference type="SAM" id="Phobius"/>
    </source>
</evidence>
<dbReference type="AlphaFoldDB" id="A0A0G0M0G8"/>
<feature type="region of interest" description="Disordered" evidence="1">
    <location>
        <begin position="1"/>
        <end position="23"/>
    </location>
</feature>
<dbReference type="EMBL" id="LBUP01000001">
    <property type="protein sequence ID" value="KKQ67129.1"/>
    <property type="molecule type" value="Genomic_DNA"/>
</dbReference>
<evidence type="ECO:0000256" key="1">
    <source>
        <dbReference type="SAM" id="MobiDB-lite"/>
    </source>
</evidence>
<name>A0A0G0M0G8_9BACT</name>
<sequence length="92" mass="9631">MTENQRTETNATHHSPSQENNNTVVLRVPKPNLQIVVLGLIAVITLFQTFQLVRISSKASTAPVKAAPAATTNTGTGTGSNTDVPQSMVGGC</sequence>
<gene>
    <name evidence="3" type="ORF">US86_C0001G0056</name>
</gene>
<accession>A0A0G0M0G8</accession>
<evidence type="ECO:0000313" key="3">
    <source>
        <dbReference type="EMBL" id="KKQ67129.1"/>
    </source>
</evidence>
<organism evidence="3 4">
    <name type="scientific">Candidatus Daviesbacteria bacterium GW2011_GWA2_38_24</name>
    <dbReference type="NCBI Taxonomy" id="1618422"/>
    <lineage>
        <taxon>Bacteria</taxon>
        <taxon>Candidatus Daviesiibacteriota</taxon>
    </lineage>
</organism>
<feature type="transmembrane region" description="Helical" evidence="2">
    <location>
        <begin position="33"/>
        <end position="53"/>
    </location>
</feature>
<reference evidence="3 4" key="1">
    <citation type="journal article" date="2015" name="Nature">
        <title>rRNA introns, odd ribosomes, and small enigmatic genomes across a large radiation of phyla.</title>
        <authorList>
            <person name="Brown C.T."/>
            <person name="Hug L.A."/>
            <person name="Thomas B.C."/>
            <person name="Sharon I."/>
            <person name="Castelle C.J."/>
            <person name="Singh A."/>
            <person name="Wilkins M.J."/>
            <person name="Williams K.H."/>
            <person name="Banfield J.F."/>
        </authorList>
    </citation>
    <scope>NUCLEOTIDE SEQUENCE [LARGE SCALE GENOMIC DNA]</scope>
</reference>
<keyword evidence="2" id="KW-0472">Membrane</keyword>
<proteinExistence type="predicted"/>
<keyword evidence="2" id="KW-1133">Transmembrane helix</keyword>
<feature type="compositionally biased region" description="Low complexity" evidence="1">
    <location>
        <begin position="61"/>
        <end position="82"/>
    </location>
</feature>
<feature type="region of interest" description="Disordered" evidence="1">
    <location>
        <begin position="61"/>
        <end position="92"/>
    </location>
</feature>
<comment type="caution">
    <text evidence="3">The sequence shown here is derived from an EMBL/GenBank/DDBJ whole genome shotgun (WGS) entry which is preliminary data.</text>
</comment>